<evidence type="ECO:0000256" key="4">
    <source>
        <dbReference type="SAM" id="Phobius"/>
    </source>
</evidence>
<dbReference type="InterPro" id="IPR003660">
    <property type="entry name" value="HAMP_dom"/>
</dbReference>
<evidence type="ECO:0000313" key="7">
    <source>
        <dbReference type="Proteomes" id="UP000234840"/>
    </source>
</evidence>
<accession>A0A2N5PXJ3</accession>
<organism evidence="6 7">
    <name type="scientific">Mediterraneibacter gnavus</name>
    <name type="common">Ruminococcus gnavus</name>
    <dbReference type="NCBI Taxonomy" id="33038"/>
    <lineage>
        <taxon>Bacteria</taxon>
        <taxon>Bacillati</taxon>
        <taxon>Bacillota</taxon>
        <taxon>Clostridia</taxon>
        <taxon>Lachnospirales</taxon>
        <taxon>Lachnospiraceae</taxon>
        <taxon>Mediterraneibacter</taxon>
    </lineage>
</organism>
<evidence type="ECO:0000256" key="2">
    <source>
        <dbReference type="ARBA" id="ARBA00022553"/>
    </source>
</evidence>
<dbReference type="EMBL" id="NIHW01000035">
    <property type="protein sequence ID" value="PLT84260.1"/>
    <property type="molecule type" value="Genomic_DNA"/>
</dbReference>
<evidence type="ECO:0000256" key="1">
    <source>
        <dbReference type="ARBA" id="ARBA00004370"/>
    </source>
</evidence>
<dbReference type="InterPro" id="IPR050640">
    <property type="entry name" value="Bact_2-comp_sensor_kinase"/>
</dbReference>
<sequence length="601" mass="70534">MFRKFPFKTKIILAQNIIILFVVILLGSIYYHKVLSTISESMLDDFRIVSDSIVEQLDNHFYVLDKTALQIAANPDIVNSFRKLVGSTESNYFEDEPLENAKIVELLNSYNFKKDGIKRICLYNQYHDFAYTATDITTNSGIDQWFQSDNFKKVQEYFASGNNHVYYSWSKDDILNDTGMIVKPYFSIIRQIKNHITNESVYAYVEVQENVKWLNDVIESINEDTYVTLFYKDNMIYSNSTYEKELQKIEVDFREMKNSIKQEVPVESSKYVVYTRELDNAPYQVMFVKEKGPEVTFFNQYNTVILIGFILILCIAVITEMLIVRKLSKPLEQLNASVKKMTLDNPQLELEQWKNNDEFVRIQYAFNAMIERMKSAMEREYASETNALKAQLFALQSQMNPHFLYNILAIISIESQMDGNDKIANMCTRLRRMLVYGSHMGDGFSKIEEEIAYALDYMELMKVRYEDAFQYKIEGDEQLYHTKIPKYIIQPICENCFKHSFKKIEPVWKIRIVVCEKDGKWILEIHDNGIGFSEEYLEQFTERVKAFSMSQMKNNLEDSTVEGMGIWNIYMRMVICYENDFIFRLLNDEEGAVVMIGGTLK</sequence>
<dbReference type="Proteomes" id="UP000234840">
    <property type="component" value="Unassembled WGS sequence"/>
</dbReference>
<feature type="domain" description="HAMP" evidence="5">
    <location>
        <begin position="325"/>
        <end position="378"/>
    </location>
</feature>
<evidence type="ECO:0000313" key="6">
    <source>
        <dbReference type="EMBL" id="PLT84260.1"/>
    </source>
</evidence>
<dbReference type="AlphaFoldDB" id="A0A2N5PXJ3"/>
<dbReference type="InterPro" id="IPR036890">
    <property type="entry name" value="HATPase_C_sf"/>
</dbReference>
<feature type="transmembrane region" description="Helical" evidence="4">
    <location>
        <begin position="304"/>
        <end position="324"/>
    </location>
</feature>
<keyword evidence="2" id="KW-0597">Phosphoprotein</keyword>
<dbReference type="Gene3D" id="6.10.340.10">
    <property type="match status" value="1"/>
</dbReference>
<dbReference type="Gene3D" id="3.30.565.10">
    <property type="entry name" value="Histidine kinase-like ATPase, C-terminal domain"/>
    <property type="match status" value="1"/>
</dbReference>
<keyword evidence="4" id="KW-1133">Transmembrane helix</keyword>
<dbReference type="PANTHER" id="PTHR34220:SF7">
    <property type="entry name" value="SENSOR HISTIDINE KINASE YPDA"/>
    <property type="match status" value="1"/>
</dbReference>
<dbReference type="SMART" id="SM00304">
    <property type="entry name" value="HAMP"/>
    <property type="match status" value="1"/>
</dbReference>
<proteinExistence type="predicted"/>
<dbReference type="Pfam" id="PF06580">
    <property type="entry name" value="His_kinase"/>
    <property type="match status" value="1"/>
</dbReference>
<dbReference type="InterPro" id="IPR010559">
    <property type="entry name" value="Sig_transdc_His_kin_internal"/>
</dbReference>
<keyword evidence="3" id="KW-0808">Transferase</keyword>
<keyword evidence="4" id="KW-0812">Transmembrane</keyword>
<dbReference type="GO" id="GO:0000155">
    <property type="term" value="F:phosphorelay sensor kinase activity"/>
    <property type="evidence" value="ECO:0007669"/>
    <property type="project" value="InterPro"/>
</dbReference>
<dbReference type="RefSeq" id="WP_101882829.1">
    <property type="nucleotide sequence ID" value="NZ_NIHW01000035.1"/>
</dbReference>
<dbReference type="PANTHER" id="PTHR34220">
    <property type="entry name" value="SENSOR HISTIDINE KINASE YPDA"/>
    <property type="match status" value="1"/>
</dbReference>
<dbReference type="PROSITE" id="PS50885">
    <property type="entry name" value="HAMP"/>
    <property type="match status" value="1"/>
</dbReference>
<comment type="subcellular location">
    <subcellularLocation>
        <location evidence="1">Membrane</location>
    </subcellularLocation>
</comment>
<protein>
    <submittedName>
        <fullName evidence="6">Sensor histidine kinase</fullName>
    </submittedName>
</protein>
<gene>
    <name evidence="6" type="ORF">CDL20_12355</name>
</gene>
<dbReference type="GO" id="GO:0016020">
    <property type="term" value="C:membrane"/>
    <property type="evidence" value="ECO:0007669"/>
    <property type="project" value="UniProtKB-SubCell"/>
</dbReference>
<comment type="caution">
    <text evidence="6">The sequence shown here is derived from an EMBL/GenBank/DDBJ whole genome shotgun (WGS) entry which is preliminary data.</text>
</comment>
<dbReference type="SUPFAM" id="SSF55874">
    <property type="entry name" value="ATPase domain of HSP90 chaperone/DNA topoisomerase II/histidine kinase"/>
    <property type="match status" value="1"/>
</dbReference>
<evidence type="ECO:0000259" key="5">
    <source>
        <dbReference type="PROSITE" id="PS50885"/>
    </source>
</evidence>
<name>A0A2N5PXJ3_MEDGN</name>
<keyword evidence="6" id="KW-0418">Kinase</keyword>
<reference evidence="6 7" key="1">
    <citation type="journal article" date="2017" name="Genome Med.">
        <title>A novel Ruminococcus gnavus clade enriched in inflammatory bowel disease patients.</title>
        <authorList>
            <person name="Hall A.B."/>
            <person name="Yassour M."/>
            <person name="Sauk J."/>
            <person name="Garner A."/>
            <person name="Jiang X."/>
            <person name="Arthur T."/>
            <person name="Lagoudas G.K."/>
            <person name="Vatanen T."/>
            <person name="Fornelos N."/>
            <person name="Wilson R."/>
            <person name="Bertha M."/>
            <person name="Cohen M."/>
            <person name="Garber J."/>
            <person name="Khalili H."/>
            <person name="Gevers D."/>
            <person name="Ananthakrishnan A.N."/>
            <person name="Kugathasan S."/>
            <person name="Lander E.S."/>
            <person name="Blainey P."/>
            <person name="Vlamakis H."/>
            <person name="Xavier R.J."/>
            <person name="Huttenhower C."/>
        </authorList>
    </citation>
    <scope>NUCLEOTIDE SEQUENCE [LARGE SCALE GENOMIC DNA]</scope>
    <source>
        <strain evidence="6 7">RJX1128</strain>
    </source>
</reference>
<evidence type="ECO:0000256" key="3">
    <source>
        <dbReference type="ARBA" id="ARBA00022679"/>
    </source>
</evidence>
<feature type="transmembrane region" description="Helical" evidence="4">
    <location>
        <begin position="12"/>
        <end position="31"/>
    </location>
</feature>
<keyword evidence="4" id="KW-0472">Membrane</keyword>